<sequence>MTDETFRDASEPRDLRTSVPHSARIYDYLLGGKDNFEADRTAAANITRDWPNLPTSMRANRDFMLRVGRYLAAEHGIRQFLDIGTGLPTPPNLHDVVQKVAPESRIVYVDNDPIVLVHARALLVSDPAGQTSYLDADLRDPETILASPQLRGTLDLDKPVALTLLAIVHFILDDAEVQDLIDRLMRPLAPGSVLALSTCTADSAPAEVNAGVAAYTANGVPVKARTKAEVTPFFDGLDLVDPGVVLVNHWHPDEAATIPDAYVHMHGGCAIKP</sequence>
<organism evidence="1 2">
    <name type="scientific">Nonomuraea longicatena</name>
    <dbReference type="NCBI Taxonomy" id="83682"/>
    <lineage>
        <taxon>Bacteria</taxon>
        <taxon>Bacillati</taxon>
        <taxon>Actinomycetota</taxon>
        <taxon>Actinomycetes</taxon>
        <taxon>Streptosporangiales</taxon>
        <taxon>Streptosporangiaceae</taxon>
        <taxon>Nonomuraea</taxon>
    </lineage>
</organism>
<dbReference type="Proteomes" id="UP001501578">
    <property type="component" value="Unassembled WGS sequence"/>
</dbReference>
<dbReference type="InterPro" id="IPR006764">
    <property type="entry name" value="SAM_dep_MeTrfase_SAV2177_type"/>
</dbReference>
<dbReference type="SUPFAM" id="SSF53335">
    <property type="entry name" value="S-adenosyl-L-methionine-dependent methyltransferases"/>
    <property type="match status" value="1"/>
</dbReference>
<evidence type="ECO:0000313" key="1">
    <source>
        <dbReference type="EMBL" id="GAA0934853.1"/>
    </source>
</evidence>
<keyword evidence="1" id="KW-0489">Methyltransferase</keyword>
<reference evidence="2" key="1">
    <citation type="journal article" date="2019" name="Int. J. Syst. Evol. Microbiol.">
        <title>The Global Catalogue of Microorganisms (GCM) 10K type strain sequencing project: providing services to taxonomists for standard genome sequencing and annotation.</title>
        <authorList>
            <consortium name="The Broad Institute Genomics Platform"/>
            <consortium name="The Broad Institute Genome Sequencing Center for Infectious Disease"/>
            <person name="Wu L."/>
            <person name="Ma J."/>
        </authorList>
    </citation>
    <scope>NUCLEOTIDE SEQUENCE [LARGE SCALE GENOMIC DNA]</scope>
    <source>
        <strain evidence="2">JCM 11136</strain>
    </source>
</reference>
<dbReference type="InterPro" id="IPR029063">
    <property type="entry name" value="SAM-dependent_MTases_sf"/>
</dbReference>
<keyword evidence="1" id="KW-0808">Transferase</keyword>
<dbReference type="GO" id="GO:0032259">
    <property type="term" value="P:methylation"/>
    <property type="evidence" value="ECO:0007669"/>
    <property type="project" value="UniProtKB-KW"/>
</dbReference>
<evidence type="ECO:0000313" key="2">
    <source>
        <dbReference type="Proteomes" id="UP001501578"/>
    </source>
</evidence>
<dbReference type="GO" id="GO:0008168">
    <property type="term" value="F:methyltransferase activity"/>
    <property type="evidence" value="ECO:0007669"/>
    <property type="project" value="UniProtKB-KW"/>
</dbReference>
<dbReference type="Pfam" id="PF04672">
    <property type="entry name" value="Methyltransf_19"/>
    <property type="match status" value="1"/>
</dbReference>
<proteinExistence type="predicted"/>
<comment type="caution">
    <text evidence="1">The sequence shown here is derived from an EMBL/GenBank/DDBJ whole genome shotgun (WGS) entry which is preliminary data.</text>
</comment>
<dbReference type="EMBL" id="BAAAHQ010000022">
    <property type="protein sequence ID" value="GAA0934853.1"/>
    <property type="molecule type" value="Genomic_DNA"/>
</dbReference>
<gene>
    <name evidence="1" type="ORF">GCM10009560_42500</name>
</gene>
<name>A0ABP4AD22_9ACTN</name>
<accession>A0ABP4AD22</accession>
<protein>
    <submittedName>
        <fullName evidence="1">SAM-dependent methyltransferase</fullName>
    </submittedName>
</protein>
<dbReference type="Gene3D" id="3.40.50.150">
    <property type="entry name" value="Vaccinia Virus protein VP39"/>
    <property type="match status" value="1"/>
</dbReference>
<dbReference type="PIRSF" id="PIRSF017393">
    <property type="entry name" value="MTase_SAV2177"/>
    <property type="match status" value="1"/>
</dbReference>
<keyword evidence="2" id="KW-1185">Reference proteome</keyword>